<keyword evidence="1" id="KW-1133">Transmembrane helix</keyword>
<reference evidence="2" key="1">
    <citation type="submission" date="2020-02" db="EMBL/GenBank/DDBJ databases">
        <authorList>
            <person name="Meier V. D."/>
        </authorList>
    </citation>
    <scope>NUCLEOTIDE SEQUENCE</scope>
    <source>
        <strain evidence="2">AVDCRST_MAG78</strain>
    </source>
</reference>
<evidence type="ECO:0000313" key="2">
    <source>
        <dbReference type="EMBL" id="CAA9450667.1"/>
    </source>
</evidence>
<dbReference type="EMBL" id="CADCVB010000220">
    <property type="protein sequence ID" value="CAA9450667.1"/>
    <property type="molecule type" value="Genomic_DNA"/>
</dbReference>
<evidence type="ECO:0000256" key="1">
    <source>
        <dbReference type="SAM" id="Phobius"/>
    </source>
</evidence>
<name>A0A6J4QQQ0_9ACTN</name>
<organism evidence="2">
    <name type="scientific">uncultured Rubrobacteraceae bacterium</name>
    <dbReference type="NCBI Taxonomy" id="349277"/>
    <lineage>
        <taxon>Bacteria</taxon>
        <taxon>Bacillati</taxon>
        <taxon>Actinomycetota</taxon>
        <taxon>Rubrobacteria</taxon>
        <taxon>Rubrobacterales</taxon>
        <taxon>Rubrobacteraceae</taxon>
        <taxon>environmental samples</taxon>
    </lineage>
</organism>
<sequence length="151" mass="16578">MFGRRSRAEKLKKEARNRSLVSGATLAAAFSGARPVAERLLYDDDLRDNIRTLIESARKVVDEVSDEEPTEIVARLWDDPKLRREVEAAVGAVQEGSRRVRGQRVRGGGRSGRFLLLLLLAGGAFLFLSPQTGPEARRIAGDIYGSLRSGS</sequence>
<gene>
    <name evidence="2" type="ORF">AVDCRST_MAG78-3347</name>
</gene>
<keyword evidence="1" id="KW-0812">Transmembrane</keyword>
<feature type="transmembrane region" description="Helical" evidence="1">
    <location>
        <begin position="111"/>
        <end position="128"/>
    </location>
</feature>
<accession>A0A6J4QQQ0</accession>
<protein>
    <submittedName>
        <fullName evidence="2">Uncharacterized protein</fullName>
    </submittedName>
</protein>
<dbReference type="AlphaFoldDB" id="A0A6J4QQQ0"/>
<proteinExistence type="predicted"/>
<keyword evidence="1" id="KW-0472">Membrane</keyword>